<protein>
    <submittedName>
        <fullName evidence="1">Uncharacterized protein</fullName>
    </submittedName>
</protein>
<reference evidence="1" key="1">
    <citation type="submission" date="2023-12" db="EMBL/GenBank/DDBJ databases">
        <title>Genome assembly of Anisodus tanguticus.</title>
        <authorList>
            <person name="Wang Y.-J."/>
        </authorList>
    </citation>
    <scope>NUCLEOTIDE SEQUENCE</scope>
    <source>
        <strain evidence="1">KB-2021</strain>
        <tissue evidence="1">Leaf</tissue>
    </source>
</reference>
<proteinExistence type="predicted"/>
<gene>
    <name evidence="1" type="ORF">RND71_022431</name>
</gene>
<organism evidence="1 2">
    <name type="scientific">Anisodus tanguticus</name>
    <dbReference type="NCBI Taxonomy" id="243964"/>
    <lineage>
        <taxon>Eukaryota</taxon>
        <taxon>Viridiplantae</taxon>
        <taxon>Streptophyta</taxon>
        <taxon>Embryophyta</taxon>
        <taxon>Tracheophyta</taxon>
        <taxon>Spermatophyta</taxon>
        <taxon>Magnoliopsida</taxon>
        <taxon>eudicotyledons</taxon>
        <taxon>Gunneridae</taxon>
        <taxon>Pentapetalae</taxon>
        <taxon>asterids</taxon>
        <taxon>lamiids</taxon>
        <taxon>Solanales</taxon>
        <taxon>Solanaceae</taxon>
        <taxon>Solanoideae</taxon>
        <taxon>Hyoscyameae</taxon>
        <taxon>Anisodus</taxon>
    </lineage>
</organism>
<dbReference type="Proteomes" id="UP001291623">
    <property type="component" value="Unassembled WGS sequence"/>
</dbReference>
<evidence type="ECO:0000313" key="1">
    <source>
        <dbReference type="EMBL" id="KAK4356821.1"/>
    </source>
</evidence>
<evidence type="ECO:0000313" key="2">
    <source>
        <dbReference type="Proteomes" id="UP001291623"/>
    </source>
</evidence>
<sequence length="225" mass="25071">MMLPIFELASSIEELKRLTTLQLLNFTGRIHLSFEMLSPTATYQNEAPQNDAMEEPPKSVPVKPHNAQLIKIESQPSINDLMDDMFKEGDDEFKNLRKLINNNFTKILQAIKGNNDFEKCIMSDVGINKENSNGDTLKALTEEIQEGGDPRGELIESEGFGSHIQIETFQNTSLDSDILSHEETHMPIDENFVIAPSDVGLSFVADVGAIAVSDKVEQFDVLQTS</sequence>
<keyword evidence="2" id="KW-1185">Reference proteome</keyword>
<dbReference type="AlphaFoldDB" id="A0AAE1RS18"/>
<name>A0AAE1RS18_9SOLA</name>
<comment type="caution">
    <text evidence="1">The sequence shown here is derived from an EMBL/GenBank/DDBJ whole genome shotgun (WGS) entry which is preliminary data.</text>
</comment>
<accession>A0AAE1RS18</accession>
<dbReference type="EMBL" id="JAVYJV010000012">
    <property type="protein sequence ID" value="KAK4356821.1"/>
    <property type="molecule type" value="Genomic_DNA"/>
</dbReference>